<proteinExistence type="predicted"/>
<organism evidence="1 2">
    <name type="scientific">Buttiauxella izardii</name>
    <dbReference type="NCBI Taxonomy" id="82991"/>
    <lineage>
        <taxon>Bacteria</taxon>
        <taxon>Pseudomonadati</taxon>
        <taxon>Pseudomonadota</taxon>
        <taxon>Gammaproteobacteria</taxon>
        <taxon>Enterobacterales</taxon>
        <taxon>Enterobacteriaceae</taxon>
        <taxon>Buttiauxella</taxon>
    </lineage>
</organism>
<dbReference type="InterPro" id="IPR007813">
    <property type="entry name" value="PilN"/>
</dbReference>
<reference evidence="1 2" key="1">
    <citation type="submission" date="2018-09" db="EMBL/GenBank/DDBJ databases">
        <title>Draft genome sequence of Buttiauxella izardii CCUG 35510T.</title>
        <authorList>
            <person name="Salva-Serra F."/>
            <person name="Marathe N."/>
            <person name="Moore E."/>
            <person name="Stadler-Svensson L."/>
            <person name="Engstrom-Jakobsson H."/>
        </authorList>
    </citation>
    <scope>NUCLEOTIDE SEQUENCE [LARGE SCALE GENOMIC DNA]</scope>
    <source>
        <strain evidence="1 2">CCUG 35510</strain>
    </source>
</reference>
<dbReference type="InterPro" id="IPR052534">
    <property type="entry name" value="Extracell_DNA_Util/SecSys_Comp"/>
</dbReference>
<evidence type="ECO:0008006" key="3">
    <source>
        <dbReference type="Google" id="ProtNLM"/>
    </source>
</evidence>
<evidence type="ECO:0000313" key="1">
    <source>
        <dbReference type="EMBL" id="RJT20829.1"/>
    </source>
</evidence>
<dbReference type="Proteomes" id="UP000276295">
    <property type="component" value="Unassembled WGS sequence"/>
</dbReference>
<dbReference type="OrthoDB" id="6434061at2"/>
<name>A0A3A5JVG0_9ENTR</name>
<dbReference type="PANTHER" id="PTHR40278:SF1">
    <property type="entry name" value="DNA UTILIZATION PROTEIN HOFN"/>
    <property type="match status" value="1"/>
</dbReference>
<protein>
    <recommendedName>
        <fullName evidence="3">Fimbrial assembly protein</fullName>
    </recommendedName>
</protein>
<accession>A0A3A5JVG0</accession>
<comment type="caution">
    <text evidence="1">The sequence shown here is derived from an EMBL/GenBank/DDBJ whole genome shotgun (WGS) entry which is preliminary data.</text>
</comment>
<gene>
    <name evidence="1" type="ORF">D6029_15035</name>
</gene>
<dbReference type="PANTHER" id="PTHR40278">
    <property type="entry name" value="DNA UTILIZATION PROTEIN HOFN"/>
    <property type="match status" value="1"/>
</dbReference>
<dbReference type="Pfam" id="PF05137">
    <property type="entry name" value="PilN"/>
    <property type="match status" value="1"/>
</dbReference>
<evidence type="ECO:0000313" key="2">
    <source>
        <dbReference type="Proteomes" id="UP000276295"/>
    </source>
</evidence>
<dbReference type="AlphaFoldDB" id="A0A3A5JVG0"/>
<dbReference type="EMBL" id="QZWH01000034">
    <property type="protein sequence ID" value="RJT20829.1"/>
    <property type="molecule type" value="Genomic_DNA"/>
</dbReference>
<keyword evidence="2" id="KW-1185">Reference proteome</keyword>
<sequence>MPMKPLINLLPWRQKQRQQRTRRWGILLGLVLAIVPLLIASARQLSTWEINQQRAHKEHLDSTLPALKNFYQKRLVMQEQNQKLLQLQQTREQQQRAIQVWGERLIQLAGFLPPGVWLSALTQQKNQFVIKGHAGLLEEVQTLEKELTQLEGVATVRTGAVQHEPQGGLNFNFTLTLVEVANALAH</sequence>